<proteinExistence type="predicted"/>
<reference evidence="2 3" key="1">
    <citation type="journal article" date="2014" name="Curr. Microbiol.">
        <title>Spirosoma radiotolerans sp. nov., a gamma-radiation-resistant bacterium isolated from gamma ray-irradiated soil.</title>
        <authorList>
            <person name="Lee J.J."/>
            <person name="Srinivasan S."/>
            <person name="Lim S."/>
            <person name="Joe M."/>
            <person name="Im S."/>
            <person name="Bae S.I."/>
            <person name="Park K.R."/>
            <person name="Han J.H."/>
            <person name="Park S.H."/>
            <person name="Joo B.M."/>
            <person name="Park S.J."/>
            <person name="Kim M.K."/>
        </authorList>
    </citation>
    <scope>NUCLEOTIDE SEQUENCE [LARGE SCALE GENOMIC DNA]</scope>
    <source>
        <strain evidence="2 3">DG5A</strain>
    </source>
</reference>
<dbReference type="OrthoDB" id="648910at2"/>
<dbReference type="PANTHER" id="PTHR45033">
    <property type="match status" value="1"/>
</dbReference>
<sequence length="340" mass="35914">MRRWVLKAGATSLDDLIMETVPIPQPKIGQVRVRIKAASINYRDQIVLAGMYGPVTTNIIPLSDGSGEIDALGEGVTQWRVGDKVTTVYAAEEWIDGPPIPGLTFGLGAEGMDGVLAEYAILSAKRVTAAPSNLSFIEASTLPCAGLTAWTALHGDRPYVKPIKKGDKVLVLGTGGVSLFALLLARAVGAEVVGTSSHDEKLQKMKALGAANVVNYVEVDNWGEVVFNQTGGVDRVINAVGGSAIDQSVAAVGYGGEIATMGLFDLEGKPLNYISLMMKGASIRGTAVGSLAAHKDLVKFIETNNIKPPIDNVYRIENAKEAYQAAASRNLFGKIVIHLA</sequence>
<dbReference type="Proteomes" id="UP000033054">
    <property type="component" value="Chromosome"/>
</dbReference>
<gene>
    <name evidence="2" type="ORF">SD10_02090</name>
</gene>
<organism evidence="2 3">
    <name type="scientific">Spirosoma radiotolerans</name>
    <dbReference type="NCBI Taxonomy" id="1379870"/>
    <lineage>
        <taxon>Bacteria</taxon>
        <taxon>Pseudomonadati</taxon>
        <taxon>Bacteroidota</taxon>
        <taxon>Cytophagia</taxon>
        <taxon>Cytophagales</taxon>
        <taxon>Cytophagaceae</taxon>
        <taxon>Spirosoma</taxon>
    </lineage>
</organism>
<dbReference type="AlphaFoldDB" id="A0A0E4A0R2"/>
<dbReference type="SMART" id="SM00829">
    <property type="entry name" value="PKS_ER"/>
    <property type="match status" value="1"/>
</dbReference>
<protein>
    <recommendedName>
        <fullName evidence="1">Enoyl reductase (ER) domain-containing protein</fullName>
    </recommendedName>
</protein>
<dbReference type="InterPro" id="IPR052711">
    <property type="entry name" value="Zinc_ADH-like"/>
</dbReference>
<dbReference type="SUPFAM" id="SSF50129">
    <property type="entry name" value="GroES-like"/>
    <property type="match status" value="1"/>
</dbReference>
<dbReference type="CDD" id="cd08276">
    <property type="entry name" value="MDR7"/>
    <property type="match status" value="1"/>
</dbReference>
<dbReference type="Gene3D" id="3.40.50.720">
    <property type="entry name" value="NAD(P)-binding Rossmann-like Domain"/>
    <property type="match status" value="1"/>
</dbReference>
<dbReference type="InterPro" id="IPR013154">
    <property type="entry name" value="ADH-like_N"/>
</dbReference>
<dbReference type="PATRIC" id="fig|1379870.5.peg.464"/>
<evidence type="ECO:0000313" key="2">
    <source>
        <dbReference type="EMBL" id="AKD58280.1"/>
    </source>
</evidence>
<dbReference type="HOGENOM" id="CLU_026673_3_4_10"/>
<dbReference type="InterPro" id="IPR013149">
    <property type="entry name" value="ADH-like_C"/>
</dbReference>
<dbReference type="GO" id="GO:0016491">
    <property type="term" value="F:oxidoreductase activity"/>
    <property type="evidence" value="ECO:0007669"/>
    <property type="project" value="InterPro"/>
</dbReference>
<dbReference type="PANTHER" id="PTHR45033:SF2">
    <property type="entry name" value="ZINC-TYPE ALCOHOL DEHYDROGENASE-LIKE PROTEIN C1773.06C"/>
    <property type="match status" value="1"/>
</dbReference>
<accession>A0A0E4A0R2</accession>
<dbReference type="SUPFAM" id="SSF51735">
    <property type="entry name" value="NAD(P)-binding Rossmann-fold domains"/>
    <property type="match status" value="1"/>
</dbReference>
<dbReference type="STRING" id="1379870.SD10_02090"/>
<evidence type="ECO:0000259" key="1">
    <source>
        <dbReference type="SMART" id="SM00829"/>
    </source>
</evidence>
<feature type="domain" description="Enoyl reductase (ER)" evidence="1">
    <location>
        <begin position="11"/>
        <end position="337"/>
    </location>
</feature>
<dbReference type="InterPro" id="IPR036291">
    <property type="entry name" value="NAD(P)-bd_dom_sf"/>
</dbReference>
<dbReference type="Pfam" id="PF08240">
    <property type="entry name" value="ADH_N"/>
    <property type="match status" value="1"/>
</dbReference>
<dbReference type="InterPro" id="IPR011032">
    <property type="entry name" value="GroES-like_sf"/>
</dbReference>
<evidence type="ECO:0000313" key="3">
    <source>
        <dbReference type="Proteomes" id="UP000033054"/>
    </source>
</evidence>
<dbReference type="EMBL" id="CP010429">
    <property type="protein sequence ID" value="AKD58280.1"/>
    <property type="molecule type" value="Genomic_DNA"/>
</dbReference>
<dbReference type="KEGG" id="srd:SD10_02090"/>
<dbReference type="Gene3D" id="3.90.180.10">
    <property type="entry name" value="Medium-chain alcohol dehydrogenases, catalytic domain"/>
    <property type="match status" value="1"/>
</dbReference>
<dbReference type="Pfam" id="PF00107">
    <property type="entry name" value="ADH_zinc_N"/>
    <property type="match status" value="1"/>
</dbReference>
<name>A0A0E4A0R2_9BACT</name>
<keyword evidence="3" id="KW-1185">Reference proteome</keyword>
<dbReference type="InterPro" id="IPR020843">
    <property type="entry name" value="ER"/>
</dbReference>